<reference evidence="3" key="1">
    <citation type="journal article" date="2018" name="Nat. Microbiol.">
        <title>Leveraging single-cell genomics to expand the fungal tree of life.</title>
        <authorList>
            <person name="Ahrendt S.R."/>
            <person name="Quandt C.A."/>
            <person name="Ciobanu D."/>
            <person name="Clum A."/>
            <person name="Salamov A."/>
            <person name="Andreopoulos B."/>
            <person name="Cheng J.F."/>
            <person name="Woyke T."/>
            <person name="Pelin A."/>
            <person name="Henrissat B."/>
            <person name="Reynolds N.K."/>
            <person name="Benny G.L."/>
            <person name="Smith M.E."/>
            <person name="James T.Y."/>
            <person name="Grigoriev I.V."/>
        </authorList>
    </citation>
    <scope>NUCLEOTIDE SEQUENCE [LARGE SCALE GENOMIC DNA]</scope>
    <source>
        <strain evidence="3">RSA 468</strain>
    </source>
</reference>
<organism evidence="2 3">
    <name type="scientific">Dimargaris cristalligena</name>
    <dbReference type="NCBI Taxonomy" id="215637"/>
    <lineage>
        <taxon>Eukaryota</taxon>
        <taxon>Fungi</taxon>
        <taxon>Fungi incertae sedis</taxon>
        <taxon>Zoopagomycota</taxon>
        <taxon>Kickxellomycotina</taxon>
        <taxon>Dimargaritomycetes</taxon>
        <taxon>Dimargaritales</taxon>
        <taxon>Dimargaritaceae</taxon>
        <taxon>Dimargaris</taxon>
    </lineage>
</organism>
<name>A0A4P9ZRI9_9FUNG</name>
<gene>
    <name evidence="2" type="ORF">BJ085DRAFT_28725</name>
</gene>
<accession>A0A4P9ZRI9</accession>
<feature type="transmembrane region" description="Helical" evidence="1">
    <location>
        <begin position="12"/>
        <end position="34"/>
    </location>
</feature>
<keyword evidence="1" id="KW-0812">Transmembrane</keyword>
<dbReference type="Proteomes" id="UP000268162">
    <property type="component" value="Unassembled WGS sequence"/>
</dbReference>
<proteinExistence type="predicted"/>
<evidence type="ECO:0000256" key="1">
    <source>
        <dbReference type="SAM" id="Phobius"/>
    </source>
</evidence>
<keyword evidence="1" id="KW-0472">Membrane</keyword>
<dbReference type="AlphaFoldDB" id="A0A4P9ZRI9"/>
<dbReference type="EMBL" id="ML002713">
    <property type="protein sequence ID" value="RKP36134.1"/>
    <property type="molecule type" value="Genomic_DNA"/>
</dbReference>
<evidence type="ECO:0000313" key="2">
    <source>
        <dbReference type="EMBL" id="RKP36134.1"/>
    </source>
</evidence>
<evidence type="ECO:0000313" key="3">
    <source>
        <dbReference type="Proteomes" id="UP000268162"/>
    </source>
</evidence>
<protein>
    <submittedName>
        <fullName evidence="2">Uncharacterized protein</fullName>
    </submittedName>
</protein>
<sequence length="102" mass="11166">MPTHSTSKVVEARELAACVLAVGWAVEVYVAVWWGKGRGKESVRVAAGGARVYPLNGVTLVVERHAEYPALLVVKGKVHFLTALVIMVLCFERQGLVWLMYG</sequence>
<keyword evidence="1" id="KW-1133">Transmembrane helix</keyword>
<keyword evidence="3" id="KW-1185">Reference proteome</keyword>